<protein>
    <submittedName>
        <fullName evidence="1">Uncharacterized protein</fullName>
    </submittedName>
</protein>
<proteinExistence type="predicted"/>
<organism evidence="1 2">
    <name type="scientific">Catharanthus roseus</name>
    <name type="common">Madagascar periwinkle</name>
    <name type="synonym">Vinca rosea</name>
    <dbReference type="NCBI Taxonomy" id="4058"/>
    <lineage>
        <taxon>Eukaryota</taxon>
        <taxon>Viridiplantae</taxon>
        <taxon>Streptophyta</taxon>
        <taxon>Embryophyta</taxon>
        <taxon>Tracheophyta</taxon>
        <taxon>Spermatophyta</taxon>
        <taxon>Magnoliopsida</taxon>
        <taxon>eudicotyledons</taxon>
        <taxon>Gunneridae</taxon>
        <taxon>Pentapetalae</taxon>
        <taxon>asterids</taxon>
        <taxon>lamiids</taxon>
        <taxon>Gentianales</taxon>
        <taxon>Apocynaceae</taxon>
        <taxon>Rauvolfioideae</taxon>
        <taxon>Vinceae</taxon>
        <taxon>Catharanthinae</taxon>
        <taxon>Catharanthus</taxon>
    </lineage>
</organism>
<name>A0ACC0ASN4_CATRO</name>
<sequence>MCMGSDLLHDQDEDGMGVKGKRPIKGFVGQCSGKKQEVVQKDLTKRHSRSKYIEELHKHQKGEKKGEYEKFQEIQRKAEEDAEASSNIVPDDLQLMAIVAGGVNRSYLYGAGFKAAHFMRAAEPHLHHVAWIRSRGLCRGLRMLFREYLLPSTSTYGGYSSIIN</sequence>
<reference evidence="2" key="1">
    <citation type="journal article" date="2023" name="Nat. Plants">
        <title>Single-cell RNA sequencing provides a high-resolution roadmap for understanding the multicellular compartmentation of specialized metabolism.</title>
        <authorList>
            <person name="Sun S."/>
            <person name="Shen X."/>
            <person name="Li Y."/>
            <person name="Li Y."/>
            <person name="Wang S."/>
            <person name="Li R."/>
            <person name="Zhang H."/>
            <person name="Shen G."/>
            <person name="Guo B."/>
            <person name="Wei J."/>
            <person name="Xu J."/>
            <person name="St-Pierre B."/>
            <person name="Chen S."/>
            <person name="Sun C."/>
        </authorList>
    </citation>
    <scope>NUCLEOTIDE SEQUENCE [LARGE SCALE GENOMIC DNA]</scope>
</reference>
<comment type="caution">
    <text evidence="1">The sequence shown here is derived from an EMBL/GenBank/DDBJ whole genome shotgun (WGS) entry which is preliminary data.</text>
</comment>
<evidence type="ECO:0000313" key="2">
    <source>
        <dbReference type="Proteomes" id="UP001060085"/>
    </source>
</evidence>
<dbReference type="EMBL" id="CM044705">
    <property type="protein sequence ID" value="KAI5662973.1"/>
    <property type="molecule type" value="Genomic_DNA"/>
</dbReference>
<dbReference type="Proteomes" id="UP001060085">
    <property type="component" value="Linkage Group LG05"/>
</dbReference>
<keyword evidence="2" id="KW-1185">Reference proteome</keyword>
<accession>A0ACC0ASN4</accession>
<evidence type="ECO:0000313" key="1">
    <source>
        <dbReference type="EMBL" id="KAI5662973.1"/>
    </source>
</evidence>
<gene>
    <name evidence="1" type="ORF">M9H77_22296</name>
</gene>